<comment type="catalytic activity">
    <reaction evidence="6">
        <text>L-threonyl-[protein] + ATP = 3-O-(5'-adenylyl)-L-threonyl-[protein] + diphosphate</text>
        <dbReference type="Rhea" id="RHEA:54292"/>
        <dbReference type="Rhea" id="RHEA-COMP:11060"/>
        <dbReference type="Rhea" id="RHEA-COMP:13847"/>
        <dbReference type="ChEBI" id="CHEBI:30013"/>
        <dbReference type="ChEBI" id="CHEBI:30616"/>
        <dbReference type="ChEBI" id="CHEBI:33019"/>
        <dbReference type="ChEBI" id="CHEBI:138113"/>
        <dbReference type="EC" id="2.7.7.108"/>
    </reaction>
</comment>
<proteinExistence type="predicted"/>
<keyword evidence="4" id="KW-0067">ATP-binding</keyword>
<evidence type="ECO:0000256" key="2">
    <source>
        <dbReference type="ARBA" id="ARBA00022695"/>
    </source>
</evidence>
<accession>A0ABS6W7N7</accession>
<sequence>MIDSYKVADPNGTKESREYGWSVGFGLQAADGLTPSAYAYTVARQQIDGDIGYRQAADLLERYHATHPDQAGHREADIVSQRISETLQTPGFAFSPGTLKAIHARLFRDVLQDVDGKTRNDWVGVWRTENITKNEPVLHGESVQYSDFMWIEPTLDYDFGEERRRQGAYQRIDERQVANDVFAFLSGIWQIHPFREGNTRTTAVFGILYLRHLGFAIDNTPFAEHSQYFRDALVLANASDRELRTDEPLRRFVDAALFEPNTPLDSLRGNSGNDTR</sequence>
<evidence type="ECO:0000256" key="6">
    <source>
        <dbReference type="ARBA" id="ARBA00047939"/>
    </source>
</evidence>
<evidence type="ECO:0000259" key="8">
    <source>
        <dbReference type="PROSITE" id="PS51459"/>
    </source>
</evidence>
<evidence type="ECO:0000313" key="9">
    <source>
        <dbReference type="EMBL" id="MBW3082518.1"/>
    </source>
</evidence>
<evidence type="ECO:0000256" key="1">
    <source>
        <dbReference type="ARBA" id="ARBA00022679"/>
    </source>
</evidence>
<protein>
    <recommendedName>
        <fullName evidence="5">protein adenylyltransferase</fullName>
        <ecNumber evidence="5">2.7.7.108</ecNumber>
    </recommendedName>
</protein>
<keyword evidence="1" id="KW-0808">Transferase</keyword>
<dbReference type="Pfam" id="PF02661">
    <property type="entry name" value="Fic"/>
    <property type="match status" value="1"/>
</dbReference>
<dbReference type="EMBL" id="JAHBBD010000006">
    <property type="protein sequence ID" value="MBW3082518.1"/>
    <property type="molecule type" value="Genomic_DNA"/>
</dbReference>
<dbReference type="PANTHER" id="PTHR39560:SF1">
    <property type="entry name" value="PROTEIN ADENYLYLTRANSFERASE FIC-RELATED"/>
    <property type="match status" value="1"/>
</dbReference>
<dbReference type="PANTHER" id="PTHR39560">
    <property type="entry name" value="PROTEIN ADENYLYLTRANSFERASE FIC-RELATED"/>
    <property type="match status" value="1"/>
</dbReference>
<organism evidence="9 10">
    <name type="scientific">Bifidobacterium phasiani</name>
    <dbReference type="NCBI Taxonomy" id="2834431"/>
    <lineage>
        <taxon>Bacteria</taxon>
        <taxon>Bacillati</taxon>
        <taxon>Actinomycetota</taxon>
        <taxon>Actinomycetes</taxon>
        <taxon>Bifidobacteriales</taxon>
        <taxon>Bifidobacteriaceae</taxon>
        <taxon>Bifidobacterium</taxon>
    </lineage>
</organism>
<dbReference type="EC" id="2.7.7.108" evidence="5"/>
<name>A0ABS6W7N7_9BIFI</name>
<dbReference type="InterPro" id="IPR003812">
    <property type="entry name" value="Fido"/>
</dbReference>
<evidence type="ECO:0000256" key="5">
    <source>
        <dbReference type="ARBA" id="ARBA00034531"/>
    </source>
</evidence>
<evidence type="ECO:0000256" key="7">
    <source>
        <dbReference type="ARBA" id="ARBA00048696"/>
    </source>
</evidence>
<comment type="caution">
    <text evidence="9">The sequence shown here is derived from an EMBL/GenBank/DDBJ whole genome shotgun (WGS) entry which is preliminary data.</text>
</comment>
<reference evidence="9 10" key="1">
    <citation type="submission" date="2021-05" db="EMBL/GenBank/DDBJ databases">
        <title>Phylogenetic classification of ten novel species belonging to the genus Bifidobacterium comprising B. colchicus sp. nov., B. abeli sp. nov., B. bicoloris sp. nov., B. guerezis sp. nov., B. rosaliae sp. nov., B. santillanensis sp. nov., B. argentati sp. nov., B. amazzoni sp. nov., B. pluviali sp. nov., and B. pinnaculum sp. nov.</title>
        <authorList>
            <person name="Lugli G.A."/>
            <person name="Ruiz Garcia L."/>
            <person name="Margolles A."/>
            <person name="Ventura M."/>
        </authorList>
    </citation>
    <scope>NUCLEOTIDE SEQUENCE [LARGE SCALE GENOMIC DNA]</scope>
    <source>
        <strain evidence="9 10">6T3</strain>
    </source>
</reference>
<dbReference type="Proteomes" id="UP000812844">
    <property type="component" value="Unassembled WGS sequence"/>
</dbReference>
<comment type="catalytic activity">
    <reaction evidence="7">
        <text>L-tyrosyl-[protein] + ATP = O-(5'-adenylyl)-L-tyrosyl-[protein] + diphosphate</text>
        <dbReference type="Rhea" id="RHEA:54288"/>
        <dbReference type="Rhea" id="RHEA-COMP:10136"/>
        <dbReference type="Rhea" id="RHEA-COMP:13846"/>
        <dbReference type="ChEBI" id="CHEBI:30616"/>
        <dbReference type="ChEBI" id="CHEBI:33019"/>
        <dbReference type="ChEBI" id="CHEBI:46858"/>
        <dbReference type="ChEBI" id="CHEBI:83624"/>
        <dbReference type="EC" id="2.7.7.108"/>
    </reaction>
</comment>
<dbReference type="PROSITE" id="PS51459">
    <property type="entry name" value="FIDO"/>
    <property type="match status" value="1"/>
</dbReference>
<dbReference type="RefSeq" id="WP_219080728.1">
    <property type="nucleotide sequence ID" value="NZ_JAHBBD010000006.1"/>
</dbReference>
<gene>
    <name evidence="9" type="ORF">KIH73_03835</name>
</gene>
<evidence type="ECO:0000256" key="3">
    <source>
        <dbReference type="ARBA" id="ARBA00022741"/>
    </source>
</evidence>
<keyword evidence="3" id="KW-0547">Nucleotide-binding</keyword>
<evidence type="ECO:0000313" key="10">
    <source>
        <dbReference type="Proteomes" id="UP000812844"/>
    </source>
</evidence>
<keyword evidence="10" id="KW-1185">Reference proteome</keyword>
<feature type="domain" description="Fido" evidence="8">
    <location>
        <begin position="94"/>
        <end position="255"/>
    </location>
</feature>
<keyword evidence="2" id="KW-0548">Nucleotidyltransferase</keyword>
<evidence type="ECO:0000256" key="4">
    <source>
        <dbReference type="ARBA" id="ARBA00022840"/>
    </source>
</evidence>